<comment type="similarity">
    <text evidence="2">Belongs to the oligoribonuclease family.</text>
</comment>
<keyword evidence="6" id="KW-0269">Exonuclease</keyword>
<dbReference type="InterPro" id="IPR036397">
    <property type="entry name" value="RNaseH_sf"/>
</dbReference>
<evidence type="ECO:0000313" key="11">
    <source>
        <dbReference type="Proteomes" id="UP000218231"/>
    </source>
</evidence>
<evidence type="ECO:0000256" key="4">
    <source>
        <dbReference type="ARBA" id="ARBA00022722"/>
    </source>
</evidence>
<evidence type="ECO:0000313" key="10">
    <source>
        <dbReference type="EMBL" id="PAV64992.1"/>
    </source>
</evidence>
<dbReference type="InterPro" id="IPR049450">
    <property type="entry name" value="ACOT8-like_C"/>
</dbReference>
<dbReference type="InterPro" id="IPR029069">
    <property type="entry name" value="HotDog_dom_sf"/>
</dbReference>
<dbReference type="GO" id="GO:0000175">
    <property type="term" value="F:3'-5'-RNA exonuclease activity"/>
    <property type="evidence" value="ECO:0007669"/>
    <property type="project" value="InterPro"/>
</dbReference>
<evidence type="ECO:0000259" key="9">
    <source>
        <dbReference type="SMART" id="SM00479"/>
    </source>
</evidence>
<dbReference type="InterPro" id="IPR013520">
    <property type="entry name" value="Ribonucl_H"/>
</dbReference>
<evidence type="ECO:0000256" key="8">
    <source>
        <dbReference type="ARBA" id="ARBA00072681"/>
    </source>
</evidence>
<organism evidence="10 11">
    <name type="scientific">Diploscapter pachys</name>
    <dbReference type="NCBI Taxonomy" id="2018661"/>
    <lineage>
        <taxon>Eukaryota</taxon>
        <taxon>Metazoa</taxon>
        <taxon>Ecdysozoa</taxon>
        <taxon>Nematoda</taxon>
        <taxon>Chromadorea</taxon>
        <taxon>Rhabditida</taxon>
        <taxon>Rhabditina</taxon>
        <taxon>Rhabditomorpha</taxon>
        <taxon>Rhabditoidea</taxon>
        <taxon>Rhabditidae</taxon>
        <taxon>Diploscapter</taxon>
    </lineage>
</organism>
<dbReference type="GO" id="GO:0047617">
    <property type="term" value="F:fatty acyl-CoA hydrolase activity"/>
    <property type="evidence" value="ECO:0007669"/>
    <property type="project" value="InterPro"/>
</dbReference>
<dbReference type="NCBIfam" id="NF003765">
    <property type="entry name" value="PRK05359.1"/>
    <property type="match status" value="1"/>
</dbReference>
<name>A0A2A2JTT3_9BILA</name>
<evidence type="ECO:0000256" key="2">
    <source>
        <dbReference type="ARBA" id="ARBA00009921"/>
    </source>
</evidence>
<dbReference type="CDD" id="cd06135">
    <property type="entry name" value="Orn"/>
    <property type="match status" value="1"/>
</dbReference>
<dbReference type="SUPFAM" id="SSF54637">
    <property type="entry name" value="Thioesterase/thiol ester dehydrase-isomerase"/>
    <property type="match status" value="2"/>
</dbReference>
<dbReference type="Proteomes" id="UP000218231">
    <property type="component" value="Unassembled WGS sequence"/>
</dbReference>
<dbReference type="SUPFAM" id="SSF53098">
    <property type="entry name" value="Ribonuclease H-like"/>
    <property type="match status" value="1"/>
</dbReference>
<dbReference type="InterPro" id="IPR049449">
    <property type="entry name" value="TesB_ACOT8-like_N"/>
</dbReference>
<dbReference type="OrthoDB" id="68328at2759"/>
<sequence length="497" mass="56955">MVWVDLEMTGLNVDKHTIVEIATIVTDGQLNIIAEGPNLVIHQSEEVLDKMDDWCKNTFAKNGLTERIRNSKTSLAEAEQQTLDFLAKYTNKGVSPLAGNSVHADRRFIIKYMPKIDEHLHYRIIDVSTVKELCRRWYPKELSEAPPKKLAHLALDDIRRLAHTILLGGVPIPMEFIDVPLDKMPQFEQLSKELFELEETQLDVFKPSVLSNSRQNSKKAAYGGLIFAQALAATERTVDDSMRPHSTHSYFILNVDTTQPLEYRVRRIRDGRSFCTREVDAVQNGKAAFSMQISFHKPEPQSIIHQSEMPKVPPPENCIGFRKAIPFLKQKIESGELSPTDSVRKRIQGYDSIVYTSDTDLFEMRPTDIEAYYGISKDARPKMCFWMRTRGDLSSQDSKLHRHLIAYNTDSVLVGTAVRPHYAHNFHPSMLFSLDHNIWFHSPDMRADEWLLYETESSIARDARAFITGRLWTRDGTLLLSTAQEAIIRTRQEPSRI</sequence>
<dbReference type="PANTHER" id="PTHR11066:SF34">
    <property type="entry name" value="ACYL-COENZYME A THIOESTERASE 8"/>
    <property type="match status" value="1"/>
</dbReference>
<gene>
    <name evidence="10" type="ORF">WR25_19626</name>
</gene>
<evidence type="ECO:0000256" key="5">
    <source>
        <dbReference type="ARBA" id="ARBA00022801"/>
    </source>
</evidence>
<dbReference type="Pfam" id="PF20789">
    <property type="entry name" value="4HBT_3C"/>
    <property type="match status" value="1"/>
</dbReference>
<dbReference type="InterPro" id="IPR012337">
    <property type="entry name" value="RNaseH-like_sf"/>
</dbReference>
<dbReference type="InterPro" id="IPR003703">
    <property type="entry name" value="Acyl_CoA_thio"/>
</dbReference>
<dbReference type="FunFam" id="3.30.420.10:FF:000003">
    <property type="entry name" value="Oligoribonuclease"/>
    <property type="match status" value="1"/>
</dbReference>
<keyword evidence="4" id="KW-0540">Nuclease</keyword>
<evidence type="ECO:0000256" key="3">
    <source>
        <dbReference type="ARBA" id="ARBA00011881"/>
    </source>
</evidence>
<dbReference type="GO" id="GO:0003676">
    <property type="term" value="F:nucleic acid binding"/>
    <property type="evidence" value="ECO:0007669"/>
    <property type="project" value="InterPro"/>
</dbReference>
<dbReference type="STRING" id="2018661.A0A2A2JTT3"/>
<dbReference type="FunFam" id="2.40.160.210:FF:000001">
    <property type="entry name" value="Acyl-CoA thioesterase II"/>
    <property type="match status" value="1"/>
</dbReference>
<evidence type="ECO:0000256" key="6">
    <source>
        <dbReference type="ARBA" id="ARBA00022839"/>
    </source>
</evidence>
<keyword evidence="7" id="KW-0443">Lipid metabolism</keyword>
<dbReference type="Pfam" id="PF00929">
    <property type="entry name" value="RNase_T"/>
    <property type="match status" value="1"/>
</dbReference>
<dbReference type="GO" id="GO:0009062">
    <property type="term" value="P:fatty acid catabolic process"/>
    <property type="evidence" value="ECO:0007669"/>
    <property type="project" value="TreeGrafter"/>
</dbReference>
<comment type="similarity">
    <text evidence="1">Belongs to the C/M/P thioester hydrolase family.</text>
</comment>
<dbReference type="Gene3D" id="3.30.420.10">
    <property type="entry name" value="Ribonuclease H-like superfamily/Ribonuclease H"/>
    <property type="match status" value="1"/>
</dbReference>
<protein>
    <recommendedName>
        <fullName evidence="8">Probable oligoribonuclease</fullName>
    </recommendedName>
</protein>
<dbReference type="AlphaFoldDB" id="A0A2A2JTT3"/>
<dbReference type="GO" id="GO:0006637">
    <property type="term" value="P:acyl-CoA metabolic process"/>
    <property type="evidence" value="ECO:0007669"/>
    <property type="project" value="InterPro"/>
</dbReference>
<dbReference type="Pfam" id="PF13622">
    <property type="entry name" value="4HBT_3"/>
    <property type="match status" value="1"/>
</dbReference>
<keyword evidence="11" id="KW-1185">Reference proteome</keyword>
<keyword evidence="5" id="KW-0378">Hydrolase</keyword>
<dbReference type="SMART" id="SM00479">
    <property type="entry name" value="EXOIII"/>
    <property type="match status" value="1"/>
</dbReference>
<dbReference type="EMBL" id="LIAE01010231">
    <property type="protein sequence ID" value="PAV64992.1"/>
    <property type="molecule type" value="Genomic_DNA"/>
</dbReference>
<feature type="domain" description="Exonuclease" evidence="9">
    <location>
        <begin position="1"/>
        <end position="175"/>
    </location>
</feature>
<comment type="subunit">
    <text evidence="3">Homotetramer.</text>
</comment>
<dbReference type="CDD" id="cd03444">
    <property type="entry name" value="Thioesterase_II_repeat1"/>
    <property type="match status" value="1"/>
</dbReference>
<evidence type="ECO:0000256" key="1">
    <source>
        <dbReference type="ARBA" id="ARBA00006538"/>
    </source>
</evidence>
<dbReference type="InterPro" id="IPR022894">
    <property type="entry name" value="Oligoribonuclease"/>
</dbReference>
<comment type="caution">
    <text evidence="10">The sequence shown here is derived from an EMBL/GenBank/DDBJ whole genome shotgun (WGS) entry which is preliminary data.</text>
</comment>
<dbReference type="CDD" id="cd03445">
    <property type="entry name" value="Thioesterase_II_repeat2"/>
    <property type="match status" value="1"/>
</dbReference>
<accession>A0A2A2JTT3</accession>
<reference evidence="10 11" key="1">
    <citation type="journal article" date="2017" name="Curr. Biol.">
        <title>Genome architecture and evolution of a unichromosomal asexual nematode.</title>
        <authorList>
            <person name="Fradin H."/>
            <person name="Zegar C."/>
            <person name="Gutwein M."/>
            <person name="Lucas J."/>
            <person name="Kovtun M."/>
            <person name="Corcoran D."/>
            <person name="Baugh L.R."/>
            <person name="Kiontke K."/>
            <person name="Gunsalus K."/>
            <person name="Fitch D.H."/>
            <person name="Piano F."/>
        </authorList>
    </citation>
    <scope>NUCLEOTIDE SEQUENCE [LARGE SCALE GENOMIC DNA]</scope>
    <source>
        <strain evidence="10">PF1309</strain>
    </source>
</reference>
<proteinExistence type="inferred from homology"/>
<dbReference type="NCBIfam" id="TIGR00189">
    <property type="entry name" value="tesB"/>
    <property type="match status" value="1"/>
</dbReference>
<dbReference type="InterPro" id="IPR042171">
    <property type="entry name" value="Acyl-CoA_hotdog"/>
</dbReference>
<dbReference type="GO" id="GO:0005782">
    <property type="term" value="C:peroxisomal matrix"/>
    <property type="evidence" value="ECO:0007669"/>
    <property type="project" value="UniProtKB-SubCell"/>
</dbReference>
<dbReference type="Gene3D" id="2.40.160.210">
    <property type="entry name" value="Acyl-CoA thioesterase, double hotdog domain"/>
    <property type="match status" value="1"/>
</dbReference>
<dbReference type="PANTHER" id="PTHR11066">
    <property type="entry name" value="ACYL-COA THIOESTERASE"/>
    <property type="match status" value="1"/>
</dbReference>
<evidence type="ECO:0000256" key="7">
    <source>
        <dbReference type="ARBA" id="ARBA00023098"/>
    </source>
</evidence>